<gene>
    <name evidence="1" type="ORF">M8818_004774</name>
</gene>
<keyword evidence="2" id="KW-1185">Reference proteome</keyword>
<comment type="caution">
    <text evidence="1">The sequence shown here is derived from an EMBL/GenBank/DDBJ whole genome shotgun (WGS) entry which is preliminary data.</text>
</comment>
<evidence type="ECO:0000313" key="2">
    <source>
        <dbReference type="Proteomes" id="UP001320706"/>
    </source>
</evidence>
<dbReference type="Proteomes" id="UP001320706">
    <property type="component" value="Unassembled WGS sequence"/>
</dbReference>
<accession>A0ACC3SEY5</accession>
<dbReference type="EMBL" id="JAMKPW020000023">
    <property type="protein sequence ID" value="KAK8205598.1"/>
    <property type="molecule type" value="Genomic_DNA"/>
</dbReference>
<protein>
    <submittedName>
        <fullName evidence="1">Uncharacterized protein</fullName>
    </submittedName>
</protein>
<proteinExistence type="predicted"/>
<sequence length="258" mass="27673">MASTNTIAFLGATGDCAGYCLSLSLKAGYTCRALARTPEKLRESMRTKDVSQDTLDKYLSVVEGNAKDESAVRKVLVANNGEVVDTVVFGIGAAPKLRFHIMPVTMDQPTICRDAMATLLSALQSLNAPKKPLLVDISTTGISDGPRDVALLLIPLYKWALHTPHVDKRETEKLIAGAVGQGTGEGKGERAIRAAVIVRPSLLMNGVAKGPQHVRVGSEDKPAVGYTIRRADVGEWIFERCVKGRGKGVEGQKVTLTY</sequence>
<evidence type="ECO:0000313" key="1">
    <source>
        <dbReference type="EMBL" id="KAK8205598.1"/>
    </source>
</evidence>
<name>A0ACC3SEY5_9PEZI</name>
<organism evidence="1 2">
    <name type="scientific">Zalaria obscura</name>
    <dbReference type="NCBI Taxonomy" id="2024903"/>
    <lineage>
        <taxon>Eukaryota</taxon>
        <taxon>Fungi</taxon>
        <taxon>Dikarya</taxon>
        <taxon>Ascomycota</taxon>
        <taxon>Pezizomycotina</taxon>
        <taxon>Dothideomycetes</taxon>
        <taxon>Dothideomycetidae</taxon>
        <taxon>Dothideales</taxon>
        <taxon>Zalariaceae</taxon>
        <taxon>Zalaria</taxon>
    </lineage>
</organism>
<reference evidence="1" key="1">
    <citation type="submission" date="2024-02" db="EMBL/GenBank/DDBJ databases">
        <title>Metagenome Assembled Genome of Zalaria obscura JY119.</title>
        <authorList>
            <person name="Vighnesh L."/>
            <person name="Jagadeeshwari U."/>
            <person name="Venkata Ramana C."/>
            <person name="Sasikala C."/>
        </authorList>
    </citation>
    <scope>NUCLEOTIDE SEQUENCE</scope>
    <source>
        <strain evidence="1">JY119</strain>
    </source>
</reference>